<dbReference type="GO" id="GO:0015627">
    <property type="term" value="C:type II protein secretion system complex"/>
    <property type="evidence" value="ECO:0007669"/>
    <property type="project" value="TreeGrafter"/>
</dbReference>
<keyword evidence="2" id="KW-0812">Transmembrane</keyword>
<reference evidence="4 5" key="1">
    <citation type="submission" date="2019-03" db="EMBL/GenBank/DDBJ databases">
        <title>Genomic Encyclopedia of Type Strains, Phase IV (KMG-IV): sequencing the most valuable type-strain genomes for metagenomic binning, comparative biology and taxonomic classification.</title>
        <authorList>
            <person name="Goeker M."/>
        </authorList>
    </citation>
    <scope>NUCLEOTIDE SEQUENCE [LARGE SCALE GENOMIC DNA]</scope>
    <source>
        <strain evidence="4 5">DSM 11170</strain>
    </source>
</reference>
<sequence>MSNTRYTGRCKKKDKGWCGEMDNRKRVFFVLGALLVLVVAVMLFQGTRFSSSSNDLSLADGGKANTLTLGMGERFGGVNRPGESGGGQAPGTGGKEIVVHVLGAVYKPGVYRLPAGSRVEDVLQLASCTEDADLESINRAAPLVDGKQLVILTREEVAQAAVGFAGNGAVAGGQNRWGAGGSVGAGGTSSSAGNGGTGNSGENGGAGGTGGAKSSGSAVPTRAAGATGYTFAAGAATMAATDNGATVQRGGSSGVRSVAAGGGGLIDINQATVAELDQLPGIGPALAERIVQYRESKGGFARPEDLQEVAGIGAKKYADLKDRICVQ</sequence>
<keyword evidence="2" id="KW-1133">Transmembrane helix</keyword>
<feature type="compositionally biased region" description="Gly residues" evidence="1">
    <location>
        <begin position="181"/>
        <end position="213"/>
    </location>
</feature>
<dbReference type="Gene3D" id="1.10.150.320">
    <property type="entry name" value="Photosystem II 12 kDa extrinsic protein"/>
    <property type="match status" value="1"/>
</dbReference>
<proteinExistence type="predicted"/>
<dbReference type="InterPro" id="IPR003583">
    <property type="entry name" value="Hlx-hairpin-Hlx_DNA-bd_motif"/>
</dbReference>
<evidence type="ECO:0000256" key="1">
    <source>
        <dbReference type="SAM" id="MobiDB-lite"/>
    </source>
</evidence>
<name>A0A4R2RMF1_9FIRM</name>
<dbReference type="Pfam" id="PF10531">
    <property type="entry name" value="SLBB"/>
    <property type="match status" value="1"/>
</dbReference>
<dbReference type="Proteomes" id="UP000294813">
    <property type="component" value="Unassembled WGS sequence"/>
</dbReference>
<dbReference type="InterPro" id="IPR010994">
    <property type="entry name" value="RuvA_2-like"/>
</dbReference>
<dbReference type="SMART" id="SM00278">
    <property type="entry name" value="HhH1"/>
    <property type="match status" value="2"/>
</dbReference>
<accession>A0A4R2RMF1</accession>
<feature type="domain" description="Helix-hairpin-helix DNA-binding motif class 1" evidence="3">
    <location>
        <begin position="274"/>
        <end position="293"/>
    </location>
</feature>
<feature type="domain" description="Helix-hairpin-helix DNA-binding motif class 1" evidence="3">
    <location>
        <begin position="304"/>
        <end position="323"/>
    </location>
</feature>
<protein>
    <submittedName>
        <fullName evidence="4">Competence ComEA-like helix-hairpin-helix protein</fullName>
    </submittedName>
</protein>
<dbReference type="PANTHER" id="PTHR21180">
    <property type="entry name" value="ENDONUCLEASE/EXONUCLEASE/PHOSPHATASE FAMILY DOMAIN-CONTAINING PROTEIN 1"/>
    <property type="match status" value="1"/>
</dbReference>
<dbReference type="PANTHER" id="PTHR21180:SF32">
    <property type="entry name" value="ENDONUCLEASE_EXONUCLEASE_PHOSPHATASE FAMILY DOMAIN-CONTAINING PROTEIN 1"/>
    <property type="match status" value="1"/>
</dbReference>
<evidence type="ECO:0000313" key="5">
    <source>
        <dbReference type="Proteomes" id="UP000294813"/>
    </source>
</evidence>
<keyword evidence="5" id="KW-1185">Reference proteome</keyword>
<dbReference type="GO" id="GO:0003677">
    <property type="term" value="F:DNA binding"/>
    <property type="evidence" value="ECO:0007669"/>
    <property type="project" value="InterPro"/>
</dbReference>
<dbReference type="SUPFAM" id="SSF47781">
    <property type="entry name" value="RuvA domain 2-like"/>
    <property type="match status" value="1"/>
</dbReference>
<comment type="caution">
    <text evidence="4">The sequence shown here is derived from an EMBL/GenBank/DDBJ whole genome shotgun (WGS) entry which is preliminary data.</text>
</comment>
<feature type="region of interest" description="Disordered" evidence="1">
    <location>
        <begin position="181"/>
        <end position="219"/>
    </location>
</feature>
<evidence type="ECO:0000256" key="2">
    <source>
        <dbReference type="SAM" id="Phobius"/>
    </source>
</evidence>
<organism evidence="4 5">
    <name type="scientific">Heliophilum fasciatum</name>
    <dbReference type="NCBI Taxonomy" id="35700"/>
    <lineage>
        <taxon>Bacteria</taxon>
        <taxon>Bacillati</taxon>
        <taxon>Bacillota</taxon>
        <taxon>Clostridia</taxon>
        <taxon>Eubacteriales</taxon>
        <taxon>Heliobacteriaceae</taxon>
        <taxon>Heliophilum</taxon>
    </lineage>
</organism>
<dbReference type="EMBL" id="SLXT01000011">
    <property type="protein sequence ID" value="TCP64184.1"/>
    <property type="molecule type" value="Genomic_DNA"/>
</dbReference>
<feature type="transmembrane region" description="Helical" evidence="2">
    <location>
        <begin position="27"/>
        <end position="44"/>
    </location>
</feature>
<dbReference type="InterPro" id="IPR051675">
    <property type="entry name" value="Endo/Exo/Phosphatase_dom_1"/>
</dbReference>
<evidence type="ECO:0000259" key="3">
    <source>
        <dbReference type="SMART" id="SM00278"/>
    </source>
</evidence>
<dbReference type="GO" id="GO:0015628">
    <property type="term" value="P:protein secretion by the type II secretion system"/>
    <property type="evidence" value="ECO:0007669"/>
    <property type="project" value="TreeGrafter"/>
</dbReference>
<gene>
    <name evidence="4" type="ORF">EDD73_11136</name>
</gene>
<dbReference type="AlphaFoldDB" id="A0A4R2RMF1"/>
<evidence type="ECO:0000313" key="4">
    <source>
        <dbReference type="EMBL" id="TCP64184.1"/>
    </source>
</evidence>
<dbReference type="InterPro" id="IPR004509">
    <property type="entry name" value="Competence_ComEA_HhH"/>
</dbReference>
<dbReference type="Pfam" id="PF12836">
    <property type="entry name" value="HHH_3"/>
    <property type="match status" value="1"/>
</dbReference>
<dbReference type="GO" id="GO:0006281">
    <property type="term" value="P:DNA repair"/>
    <property type="evidence" value="ECO:0007669"/>
    <property type="project" value="InterPro"/>
</dbReference>
<dbReference type="NCBIfam" id="TIGR00426">
    <property type="entry name" value="competence protein ComEA helix-hairpin-helix repeat region"/>
    <property type="match status" value="1"/>
</dbReference>
<dbReference type="InterPro" id="IPR019554">
    <property type="entry name" value="Soluble_ligand-bd"/>
</dbReference>
<keyword evidence="2" id="KW-0472">Membrane</keyword>